<dbReference type="EMBL" id="LS483452">
    <property type="protein sequence ID" value="SQH74551.1"/>
    <property type="molecule type" value="Genomic_DNA"/>
</dbReference>
<reference evidence="2" key="1">
    <citation type="submission" date="2018-06" db="EMBL/GenBank/DDBJ databases">
        <authorList>
            <person name="Cea G.-C."/>
            <person name="William W."/>
        </authorList>
    </citation>
    <scope>NUCLEOTIDE SEQUENCE [LARGE SCALE GENOMIC DNA]</scope>
    <source>
        <strain evidence="2">DB21MT-2</strain>
    </source>
</reference>
<dbReference type="Proteomes" id="UP000250123">
    <property type="component" value="Chromosome SHEWBE"/>
</dbReference>
<sequence length="41" mass="4653">MASQRPESLPAHTPLEAININKVKNYYNPTKQKQSPMNPTD</sequence>
<proteinExistence type="predicted"/>
<name>A0A330LXD8_9GAMM</name>
<evidence type="ECO:0000313" key="2">
    <source>
        <dbReference type="Proteomes" id="UP000250123"/>
    </source>
</evidence>
<accession>A0A330LXD8</accession>
<dbReference type="AlphaFoldDB" id="A0A330LXD8"/>
<dbReference type="KEGG" id="sbk:SHEWBE_0566"/>
<gene>
    <name evidence="1" type="ORF">SHEWBE_0566</name>
</gene>
<evidence type="ECO:0000313" key="1">
    <source>
        <dbReference type="EMBL" id="SQH74551.1"/>
    </source>
</evidence>
<protein>
    <submittedName>
        <fullName evidence="1">Uncharacterized protein</fullName>
    </submittedName>
</protein>
<organism evidence="1 2">
    <name type="scientific">Shewanella benthica</name>
    <dbReference type="NCBI Taxonomy" id="43661"/>
    <lineage>
        <taxon>Bacteria</taxon>
        <taxon>Pseudomonadati</taxon>
        <taxon>Pseudomonadota</taxon>
        <taxon>Gammaproteobacteria</taxon>
        <taxon>Alteromonadales</taxon>
        <taxon>Shewanellaceae</taxon>
        <taxon>Shewanella</taxon>
    </lineage>
</organism>